<evidence type="ECO:0008006" key="4">
    <source>
        <dbReference type="Google" id="ProtNLM"/>
    </source>
</evidence>
<evidence type="ECO:0000256" key="1">
    <source>
        <dbReference type="ARBA" id="ARBA00009024"/>
    </source>
</evidence>
<reference evidence="2" key="2">
    <citation type="submission" date="2025-09" db="UniProtKB">
        <authorList>
            <consortium name="Ensembl"/>
        </authorList>
    </citation>
    <scope>IDENTIFICATION</scope>
</reference>
<dbReference type="NCBIfam" id="TIGR01571">
    <property type="entry name" value="A_thal_Cys_rich"/>
    <property type="match status" value="1"/>
</dbReference>
<dbReference type="AlphaFoldDB" id="A0A8C4XN05"/>
<organism evidence="2 3">
    <name type="scientific">Falco tinnunculus</name>
    <name type="common">Common kestrel</name>
    <dbReference type="NCBI Taxonomy" id="100819"/>
    <lineage>
        <taxon>Eukaryota</taxon>
        <taxon>Metazoa</taxon>
        <taxon>Chordata</taxon>
        <taxon>Craniata</taxon>
        <taxon>Vertebrata</taxon>
        <taxon>Euteleostomi</taxon>
        <taxon>Archelosauria</taxon>
        <taxon>Archosauria</taxon>
        <taxon>Dinosauria</taxon>
        <taxon>Saurischia</taxon>
        <taxon>Theropoda</taxon>
        <taxon>Coelurosauria</taxon>
        <taxon>Aves</taxon>
        <taxon>Neognathae</taxon>
        <taxon>Neoaves</taxon>
        <taxon>Telluraves</taxon>
        <taxon>Australaves</taxon>
        <taxon>Falconiformes</taxon>
        <taxon>Falconidae</taxon>
        <taxon>Falco</taxon>
    </lineage>
</organism>
<dbReference type="OMA" id="FIIRIYM"/>
<dbReference type="Ensembl" id="ENSFTIT00000009970.1">
    <property type="protein sequence ID" value="ENSFTIP00000009539.1"/>
    <property type="gene ID" value="ENSFTIG00000006461.1"/>
</dbReference>
<name>A0A8C4XN05_FALTI</name>
<dbReference type="Pfam" id="PF04749">
    <property type="entry name" value="PLAC8"/>
    <property type="match status" value="1"/>
</dbReference>
<dbReference type="PANTHER" id="PTHR15907">
    <property type="entry name" value="DUF614 FAMILY PROTEIN-RELATED"/>
    <property type="match status" value="1"/>
</dbReference>
<reference evidence="2" key="1">
    <citation type="submission" date="2025-08" db="UniProtKB">
        <authorList>
            <consortium name="Ensembl"/>
        </authorList>
    </citation>
    <scope>IDENTIFICATION</scope>
</reference>
<dbReference type="OrthoDB" id="1045822at2759"/>
<keyword evidence="3" id="KW-1185">Reference proteome</keyword>
<proteinExistence type="inferred from homology"/>
<sequence>MAQTTNYLEGPDPALAMASHHVVTVQPQILVAPQAGKWQTGLLDCCSDCGVCICGAFCFPCLGCQVARDMNECCLCGTSVAMRTLYRTRYNIPGSILDDCTAIMCCPMCTLCQLKRDINRRRELGIFW</sequence>
<evidence type="ECO:0000313" key="2">
    <source>
        <dbReference type="Ensembl" id="ENSFTIP00000009539.1"/>
    </source>
</evidence>
<evidence type="ECO:0000313" key="3">
    <source>
        <dbReference type="Proteomes" id="UP000694562"/>
    </source>
</evidence>
<accession>A0A8C4XN05</accession>
<dbReference type="InterPro" id="IPR006461">
    <property type="entry name" value="PLAC_motif_containing"/>
</dbReference>
<protein>
    <recommendedName>
        <fullName evidence="4">Placenta-specific gene 8 protein</fullName>
    </recommendedName>
</protein>
<comment type="similarity">
    <text evidence="1">Belongs to the cornifelin family.</text>
</comment>
<dbReference type="Proteomes" id="UP000694562">
    <property type="component" value="Unplaced"/>
</dbReference>